<keyword evidence="6 11" id="KW-0798">TonB box</keyword>
<keyword evidence="8 15" id="KW-0675">Receptor</keyword>
<evidence type="ECO:0000256" key="3">
    <source>
        <dbReference type="ARBA" id="ARBA00022452"/>
    </source>
</evidence>
<dbReference type="InterPro" id="IPR000531">
    <property type="entry name" value="Beta-barrel_TonB"/>
</dbReference>
<name>A0A1G7F5D3_9FLAO</name>
<dbReference type="Proteomes" id="UP000182114">
    <property type="component" value="Unassembled WGS sequence"/>
</dbReference>
<evidence type="ECO:0000313" key="16">
    <source>
        <dbReference type="Proteomes" id="UP000182114"/>
    </source>
</evidence>
<dbReference type="Gene3D" id="2.40.170.20">
    <property type="entry name" value="TonB-dependent receptor, beta-barrel domain"/>
    <property type="match status" value="1"/>
</dbReference>
<dbReference type="SUPFAM" id="SSF49464">
    <property type="entry name" value="Carboxypeptidase regulatory domain-like"/>
    <property type="match status" value="1"/>
</dbReference>
<keyword evidence="9 10" id="KW-0998">Cell outer membrane</keyword>
<feature type="chain" id="PRO_5010350240" evidence="12">
    <location>
        <begin position="17"/>
        <end position="843"/>
    </location>
</feature>
<evidence type="ECO:0000256" key="8">
    <source>
        <dbReference type="ARBA" id="ARBA00023170"/>
    </source>
</evidence>
<reference evidence="16" key="1">
    <citation type="submission" date="2016-10" db="EMBL/GenBank/DDBJ databases">
        <authorList>
            <person name="Varghese N."/>
            <person name="Submissions S."/>
        </authorList>
    </citation>
    <scope>NUCLEOTIDE SEQUENCE [LARGE SCALE GENOMIC DNA]</scope>
    <source>
        <strain evidence="16">DSM 24729</strain>
    </source>
</reference>
<dbReference type="GO" id="GO:0009279">
    <property type="term" value="C:cell outer membrane"/>
    <property type="evidence" value="ECO:0007669"/>
    <property type="project" value="UniProtKB-SubCell"/>
</dbReference>
<evidence type="ECO:0000256" key="7">
    <source>
        <dbReference type="ARBA" id="ARBA00023136"/>
    </source>
</evidence>
<gene>
    <name evidence="15" type="ORF">SAMN04487992_10336</name>
</gene>
<dbReference type="Pfam" id="PF00593">
    <property type="entry name" value="TonB_dep_Rec_b-barrel"/>
    <property type="match status" value="1"/>
</dbReference>
<comment type="subcellular location">
    <subcellularLocation>
        <location evidence="1 10">Cell outer membrane</location>
        <topology evidence="1 10">Multi-pass membrane protein</topology>
    </subcellularLocation>
</comment>
<evidence type="ECO:0000256" key="1">
    <source>
        <dbReference type="ARBA" id="ARBA00004571"/>
    </source>
</evidence>
<dbReference type="InterPro" id="IPR012910">
    <property type="entry name" value="Plug_dom"/>
</dbReference>
<dbReference type="AlphaFoldDB" id="A0A1G7F5D3"/>
<dbReference type="Pfam" id="PF13715">
    <property type="entry name" value="CarbopepD_reg_2"/>
    <property type="match status" value="1"/>
</dbReference>
<evidence type="ECO:0000313" key="15">
    <source>
        <dbReference type="EMBL" id="SDE71122.1"/>
    </source>
</evidence>
<keyword evidence="2 10" id="KW-0813">Transport</keyword>
<dbReference type="Gene3D" id="2.170.130.10">
    <property type="entry name" value="TonB-dependent receptor, plug domain"/>
    <property type="match status" value="1"/>
</dbReference>
<dbReference type="PANTHER" id="PTHR30069">
    <property type="entry name" value="TONB-DEPENDENT OUTER MEMBRANE RECEPTOR"/>
    <property type="match status" value="1"/>
</dbReference>
<accession>A0A1G7F5D3</accession>
<dbReference type="InterPro" id="IPR037066">
    <property type="entry name" value="Plug_dom_sf"/>
</dbReference>
<dbReference type="EMBL" id="FNBD01000003">
    <property type="protein sequence ID" value="SDE71122.1"/>
    <property type="molecule type" value="Genomic_DNA"/>
</dbReference>
<dbReference type="Pfam" id="PF07715">
    <property type="entry name" value="Plug"/>
    <property type="match status" value="1"/>
</dbReference>
<feature type="signal peptide" evidence="12">
    <location>
        <begin position="1"/>
        <end position="16"/>
    </location>
</feature>
<proteinExistence type="inferred from homology"/>
<dbReference type="InterPro" id="IPR036942">
    <property type="entry name" value="Beta-barrel_TonB_sf"/>
</dbReference>
<dbReference type="InterPro" id="IPR039426">
    <property type="entry name" value="TonB-dep_rcpt-like"/>
</dbReference>
<dbReference type="PANTHER" id="PTHR30069:SF29">
    <property type="entry name" value="HEMOGLOBIN AND HEMOGLOBIN-HAPTOGLOBIN-BINDING PROTEIN 1-RELATED"/>
    <property type="match status" value="1"/>
</dbReference>
<keyword evidence="3 10" id="KW-1134">Transmembrane beta strand</keyword>
<keyword evidence="7 10" id="KW-0472">Membrane</keyword>
<dbReference type="SUPFAM" id="SSF56935">
    <property type="entry name" value="Porins"/>
    <property type="match status" value="1"/>
</dbReference>
<evidence type="ECO:0000256" key="10">
    <source>
        <dbReference type="PROSITE-ProRule" id="PRU01360"/>
    </source>
</evidence>
<comment type="similarity">
    <text evidence="10 11">Belongs to the TonB-dependent receptor family.</text>
</comment>
<keyword evidence="4 10" id="KW-0812">Transmembrane</keyword>
<organism evidence="15 16">
    <name type="scientific">Cellulophaga baltica</name>
    <dbReference type="NCBI Taxonomy" id="76594"/>
    <lineage>
        <taxon>Bacteria</taxon>
        <taxon>Pseudomonadati</taxon>
        <taxon>Bacteroidota</taxon>
        <taxon>Flavobacteriia</taxon>
        <taxon>Flavobacteriales</taxon>
        <taxon>Flavobacteriaceae</taxon>
        <taxon>Cellulophaga</taxon>
    </lineage>
</organism>
<keyword evidence="5 12" id="KW-0732">Signal</keyword>
<protein>
    <submittedName>
        <fullName evidence="15">Outer membrane receptor proteins, mostly Fe transport</fullName>
    </submittedName>
</protein>
<dbReference type="Gene3D" id="2.60.40.1120">
    <property type="entry name" value="Carboxypeptidase-like, regulatory domain"/>
    <property type="match status" value="1"/>
</dbReference>
<feature type="domain" description="TonB-dependent receptor plug" evidence="14">
    <location>
        <begin position="115"/>
        <end position="222"/>
    </location>
</feature>
<evidence type="ECO:0000256" key="9">
    <source>
        <dbReference type="ARBA" id="ARBA00023237"/>
    </source>
</evidence>
<dbReference type="PROSITE" id="PS52016">
    <property type="entry name" value="TONB_DEPENDENT_REC_3"/>
    <property type="match status" value="1"/>
</dbReference>
<evidence type="ECO:0000259" key="13">
    <source>
        <dbReference type="Pfam" id="PF00593"/>
    </source>
</evidence>
<keyword evidence="16" id="KW-1185">Reference proteome</keyword>
<sequence>MYFTIVALLFTAIAFSQGTITGTIVDGDSGEFLPGANVVVKGTINGATTDFDGKYSLNVSQSSGTLVISYIGYKTKEISFTATGGKSDLGRTTLEADASALDEVIVTTYSLAIDRKTPVAVSTIKAAEIQTKLGSQEFPEILKSTPGVFVTRGGGGFGDASLRMRGFNSENVAVMINGIPVNDMENGVVYWSNWSGLSDVTSTVQVQRGLGASKLAVPSIGGTMNIVTKSTDAVKGGNVIMTTGNNGYTKYGFTLSTGMLENGWATTIAASKTSGQGFVDGTEFLGYSYFLNIAKKINDNHSLSLTAFGAPQTHGQRQNRLLIDDFRTSERGIKTNTDYGYKNGQFVSIEDNFYHKPKMILNHFWTISDKSNLTTSVYASFGTGGGGGFSGVNKFGKYNLNYRDDEFAPVNLDIIVDENKALGLAGSETILRASRNNHRWFGAISTYSTALTDNIELIGGVDIRSYKGEHFTELTDLLGGEFFIDNGDQNNPGNIARVGDKISYYDEGFTSWLGAFAQVEYSKDNLSAFVSLAASNTGYKRLDYFSYVNTDPERETDWINFFGYSGKGGANYNLDEKNNVFANIGYFERAPFNNAVFLNFRNDINAGAENQKIFSAELGYGFRTSELKLDLNVYRTQWNDRTETVSFQNQDGTFNSANVLGVNALHQGVELEAQYRPTDKLRLTGMISIGDWTWQNDVTGVKIFDDQQVEVDEVDIYIAGLKVGNSAQTTFALGGSYEVLESTTLRLDYNYAGNNYADYDPSARGLSAAGVQAWEMPAYGLFDVGLTHRFDFGGFKASLNANVYNLFNSEYITDARDSNGTASTALVYFGAGTTYTVGAKLNF</sequence>
<dbReference type="InterPro" id="IPR008969">
    <property type="entry name" value="CarboxyPept-like_regulatory"/>
</dbReference>
<dbReference type="GO" id="GO:0044718">
    <property type="term" value="P:siderophore transmembrane transport"/>
    <property type="evidence" value="ECO:0007669"/>
    <property type="project" value="TreeGrafter"/>
</dbReference>
<evidence type="ECO:0000259" key="14">
    <source>
        <dbReference type="Pfam" id="PF07715"/>
    </source>
</evidence>
<evidence type="ECO:0000256" key="11">
    <source>
        <dbReference type="RuleBase" id="RU003357"/>
    </source>
</evidence>
<evidence type="ECO:0000256" key="12">
    <source>
        <dbReference type="SAM" id="SignalP"/>
    </source>
</evidence>
<feature type="domain" description="TonB-dependent receptor-like beta-barrel" evidence="13">
    <location>
        <begin position="334"/>
        <end position="806"/>
    </location>
</feature>
<evidence type="ECO:0000256" key="5">
    <source>
        <dbReference type="ARBA" id="ARBA00022729"/>
    </source>
</evidence>
<evidence type="ECO:0000256" key="4">
    <source>
        <dbReference type="ARBA" id="ARBA00022692"/>
    </source>
</evidence>
<evidence type="ECO:0000256" key="2">
    <source>
        <dbReference type="ARBA" id="ARBA00022448"/>
    </source>
</evidence>
<dbReference type="GO" id="GO:0015344">
    <property type="term" value="F:siderophore uptake transmembrane transporter activity"/>
    <property type="evidence" value="ECO:0007669"/>
    <property type="project" value="TreeGrafter"/>
</dbReference>
<evidence type="ECO:0000256" key="6">
    <source>
        <dbReference type="ARBA" id="ARBA00023077"/>
    </source>
</evidence>